<feature type="transmembrane region" description="Helical" evidence="1">
    <location>
        <begin position="21"/>
        <end position="43"/>
    </location>
</feature>
<keyword evidence="1" id="KW-0812">Transmembrane</keyword>
<dbReference type="AlphaFoldDB" id="Q7RCE8"/>
<dbReference type="InParanoid" id="Q7RCE8"/>
<evidence type="ECO:0000256" key="1">
    <source>
        <dbReference type="SAM" id="Phobius"/>
    </source>
</evidence>
<proteinExistence type="predicted"/>
<evidence type="ECO:0000313" key="3">
    <source>
        <dbReference type="Proteomes" id="UP000008553"/>
    </source>
</evidence>
<reference evidence="2 3" key="1">
    <citation type="journal article" date="2002" name="Nature">
        <title>Genome sequence and comparative analysis of the model rodent malaria parasite Plasmodium yoelii yoelii.</title>
        <authorList>
            <person name="Carlton J.M."/>
            <person name="Angiuoli S.V."/>
            <person name="Suh B.B."/>
            <person name="Kooij T.W."/>
            <person name="Pertea M."/>
            <person name="Silva J.C."/>
            <person name="Ermolaeva M.D."/>
            <person name="Allen J.E."/>
            <person name="Selengut J.D."/>
            <person name="Koo H.L."/>
            <person name="Peterson J.D."/>
            <person name="Pop M."/>
            <person name="Kosack D.S."/>
            <person name="Shumway M.F."/>
            <person name="Bidwell S.L."/>
            <person name="Shallom S.J."/>
            <person name="van Aken S.E."/>
            <person name="Riedmuller S.B."/>
            <person name="Feldblyum T.V."/>
            <person name="Cho J.K."/>
            <person name="Quackenbush J."/>
            <person name="Sedegah M."/>
            <person name="Shoaibi A."/>
            <person name="Cummings L.M."/>
            <person name="Florens L."/>
            <person name="Yates J.R."/>
            <person name="Raine J.D."/>
            <person name="Sinden R.E."/>
            <person name="Harris M.A."/>
            <person name="Cunningham D.A."/>
            <person name="Preiser P.R."/>
            <person name="Bergman L.W."/>
            <person name="Vaidya A.B."/>
            <person name="van Lin L.H."/>
            <person name="Janse C.J."/>
            <person name="Waters A.P."/>
            <person name="Smith H.O."/>
            <person name="White O.R."/>
            <person name="Salzberg S.L."/>
            <person name="Venter J.C."/>
            <person name="Fraser C.M."/>
            <person name="Hoffman S.L."/>
            <person name="Gardner M.J."/>
            <person name="Carucci D.J."/>
        </authorList>
    </citation>
    <scope>NUCLEOTIDE SEQUENCE [LARGE SCALE GENOMIC DNA]</scope>
    <source>
        <strain evidence="2 3">17XNL</strain>
    </source>
</reference>
<dbReference type="PaxDb" id="73239-Q7RCE8"/>
<accession>Q7RCE8</accession>
<dbReference type="EMBL" id="AABL01001907">
    <property type="protein sequence ID" value="EAA17927.1"/>
    <property type="molecule type" value="Genomic_DNA"/>
</dbReference>
<sequence length="45" mass="5689">MEKNMWRFPIELKYIHLFDRIYEIIKITYICALYLHDLVLFLLKK</sequence>
<comment type="caution">
    <text evidence="2">The sequence shown here is derived from an EMBL/GenBank/DDBJ whole genome shotgun (WGS) entry which is preliminary data.</text>
</comment>
<protein>
    <submittedName>
        <fullName evidence="2">Uncharacterized protein</fullName>
    </submittedName>
</protein>
<organism evidence="2 3">
    <name type="scientific">Plasmodium yoelii yoelii</name>
    <dbReference type="NCBI Taxonomy" id="73239"/>
    <lineage>
        <taxon>Eukaryota</taxon>
        <taxon>Sar</taxon>
        <taxon>Alveolata</taxon>
        <taxon>Apicomplexa</taxon>
        <taxon>Aconoidasida</taxon>
        <taxon>Haemosporida</taxon>
        <taxon>Plasmodiidae</taxon>
        <taxon>Plasmodium</taxon>
        <taxon>Plasmodium (Vinckeia)</taxon>
    </lineage>
</organism>
<dbReference type="Proteomes" id="UP000008553">
    <property type="component" value="Unassembled WGS sequence"/>
</dbReference>
<evidence type="ECO:0000313" key="2">
    <source>
        <dbReference type="EMBL" id="EAA17927.1"/>
    </source>
</evidence>
<keyword evidence="3" id="KW-1185">Reference proteome</keyword>
<keyword evidence="1" id="KW-0472">Membrane</keyword>
<name>Q7RCE8_PLAYO</name>
<keyword evidence="1" id="KW-1133">Transmembrane helix</keyword>
<gene>
    <name evidence="2" type="ORF">PY05836</name>
</gene>